<evidence type="ECO:0000259" key="1">
    <source>
        <dbReference type="PROSITE" id="PS50206"/>
    </source>
</evidence>
<organism evidence="2 3">
    <name type="scientific">[Candida] railenensis</name>
    <dbReference type="NCBI Taxonomy" id="45579"/>
    <lineage>
        <taxon>Eukaryota</taxon>
        <taxon>Fungi</taxon>
        <taxon>Dikarya</taxon>
        <taxon>Ascomycota</taxon>
        <taxon>Saccharomycotina</taxon>
        <taxon>Pichiomycetes</taxon>
        <taxon>Debaryomycetaceae</taxon>
        <taxon>Kurtzmaniella</taxon>
    </lineage>
</organism>
<accession>A0A9P0QRY1</accession>
<dbReference type="PROSITE" id="PS50206">
    <property type="entry name" value="RHODANESE_3"/>
    <property type="match status" value="1"/>
</dbReference>
<reference evidence="2" key="1">
    <citation type="submission" date="2022-03" db="EMBL/GenBank/DDBJ databases">
        <authorList>
            <person name="Legras J.-L."/>
            <person name="Devillers H."/>
            <person name="Grondin C."/>
        </authorList>
    </citation>
    <scope>NUCLEOTIDE SEQUENCE</scope>
    <source>
        <strain evidence="2">CLIB 1423</strain>
    </source>
</reference>
<sequence>MYSTSTRAVRQLAVRTPVSRGFLALPVRRLLSIPSSQPASSLFSANGLAKQSRFAVGGVRKYSVLSEETPATLYDYKGIKDVVSNPAAHPDSVVIDVREPVEFQDGHIPSAINLPFKTSPGALGLSEEDFLDQFGFDKPAADKELIFYCLAGVRSSAAEDLARTFGYKNRGNYIGSYEDWLTHENAAK</sequence>
<evidence type="ECO:0000313" key="2">
    <source>
        <dbReference type="EMBL" id="CAH2353868.1"/>
    </source>
</evidence>
<comment type="caution">
    <text evidence="2">The sequence shown here is derived from an EMBL/GenBank/DDBJ whole genome shotgun (WGS) entry which is preliminary data.</text>
</comment>
<dbReference type="Proteomes" id="UP000837801">
    <property type="component" value="Unassembled WGS sequence"/>
</dbReference>
<dbReference type="PANTHER" id="PTHR44086:SF10">
    <property type="entry name" value="THIOSULFATE SULFURTRANSFERASE_RHODANESE-LIKE DOMAIN-CONTAINING PROTEIN 3"/>
    <property type="match status" value="1"/>
</dbReference>
<dbReference type="AlphaFoldDB" id="A0A9P0QRY1"/>
<dbReference type="Gene3D" id="3.40.250.10">
    <property type="entry name" value="Rhodanese-like domain"/>
    <property type="match status" value="1"/>
</dbReference>
<dbReference type="GO" id="GO:0005739">
    <property type="term" value="C:mitochondrion"/>
    <property type="evidence" value="ECO:0007669"/>
    <property type="project" value="TreeGrafter"/>
</dbReference>
<dbReference type="SMART" id="SM00450">
    <property type="entry name" value="RHOD"/>
    <property type="match status" value="1"/>
</dbReference>
<dbReference type="EMBL" id="CAKXYY010000013">
    <property type="protein sequence ID" value="CAH2353868.1"/>
    <property type="molecule type" value="Genomic_DNA"/>
</dbReference>
<proteinExistence type="predicted"/>
<dbReference type="InterPro" id="IPR036873">
    <property type="entry name" value="Rhodanese-like_dom_sf"/>
</dbReference>
<dbReference type="CDD" id="cd01519">
    <property type="entry name" value="RHOD_HSP67B2"/>
    <property type="match status" value="1"/>
</dbReference>
<dbReference type="Pfam" id="PF00581">
    <property type="entry name" value="Rhodanese"/>
    <property type="match status" value="1"/>
</dbReference>
<protein>
    <submittedName>
        <fullName evidence="2">Thiosulfate:glutathione sulfurtransferase</fullName>
    </submittedName>
</protein>
<dbReference type="GO" id="GO:0004792">
    <property type="term" value="F:thiosulfate-cyanide sulfurtransferase activity"/>
    <property type="evidence" value="ECO:0007669"/>
    <property type="project" value="TreeGrafter"/>
</dbReference>
<gene>
    <name evidence="2" type="ORF">CLIB1423_13S00606</name>
</gene>
<dbReference type="PANTHER" id="PTHR44086">
    <property type="entry name" value="THIOSULFATE SULFURTRANSFERASE RDL2, MITOCHONDRIAL-RELATED"/>
    <property type="match status" value="1"/>
</dbReference>
<keyword evidence="3" id="KW-1185">Reference proteome</keyword>
<dbReference type="InterPro" id="IPR001763">
    <property type="entry name" value="Rhodanese-like_dom"/>
</dbReference>
<evidence type="ECO:0000313" key="3">
    <source>
        <dbReference type="Proteomes" id="UP000837801"/>
    </source>
</evidence>
<feature type="domain" description="Rhodanese" evidence="1">
    <location>
        <begin position="88"/>
        <end position="185"/>
    </location>
</feature>
<name>A0A9P0QRY1_9ASCO</name>
<dbReference type="SUPFAM" id="SSF52821">
    <property type="entry name" value="Rhodanese/Cell cycle control phosphatase"/>
    <property type="match status" value="1"/>
</dbReference>
<dbReference type="OrthoDB" id="566238at2759"/>